<feature type="domain" description="Tyr recombinase" evidence="5">
    <location>
        <begin position="181"/>
        <end position="356"/>
    </location>
</feature>
<name>A0AAX1XI25_9VIBR</name>
<dbReference type="RefSeq" id="WP_124008953.1">
    <property type="nucleotide sequence ID" value="NZ_PKPZ01000021.1"/>
</dbReference>
<dbReference type="InterPro" id="IPR011010">
    <property type="entry name" value="DNA_brk_join_enz"/>
</dbReference>
<dbReference type="CDD" id="cd00796">
    <property type="entry name" value="INT_Rci_Hp1_C"/>
    <property type="match status" value="1"/>
</dbReference>
<dbReference type="PANTHER" id="PTHR30349">
    <property type="entry name" value="PHAGE INTEGRASE-RELATED"/>
    <property type="match status" value="1"/>
</dbReference>
<comment type="caution">
    <text evidence="6">The sequence shown here is derived from an EMBL/GenBank/DDBJ whole genome shotgun (WGS) entry which is preliminary data.</text>
</comment>
<organism evidence="6 7">
    <name type="scientific">Vibrio diabolicus</name>
    <dbReference type="NCBI Taxonomy" id="50719"/>
    <lineage>
        <taxon>Bacteria</taxon>
        <taxon>Pseudomonadati</taxon>
        <taxon>Pseudomonadota</taxon>
        <taxon>Gammaproteobacteria</taxon>
        <taxon>Vibrionales</taxon>
        <taxon>Vibrionaceae</taxon>
        <taxon>Vibrio</taxon>
        <taxon>Vibrio diabolicus subgroup</taxon>
    </lineage>
</organism>
<reference evidence="6 7" key="1">
    <citation type="journal article" date="2018" name="AMB Express">
        <title>Occurrence and significance of pathogenicity and fitness islands in environmental vibrios.</title>
        <authorList>
            <person name="Klein S."/>
            <person name="Pipes S."/>
            <person name="Lovell C.R."/>
        </authorList>
    </citation>
    <scope>NUCLEOTIDE SEQUENCE [LARGE SCALE GENOMIC DNA]</scope>
    <source>
        <strain evidence="6 7">JBS-8-11-1</strain>
    </source>
</reference>
<evidence type="ECO:0000259" key="5">
    <source>
        <dbReference type="PROSITE" id="PS51898"/>
    </source>
</evidence>
<dbReference type="GO" id="GO:0015074">
    <property type="term" value="P:DNA integration"/>
    <property type="evidence" value="ECO:0007669"/>
    <property type="project" value="UniProtKB-KW"/>
</dbReference>
<comment type="similarity">
    <text evidence="1">Belongs to the 'phage' integrase family.</text>
</comment>
<keyword evidence="2" id="KW-0229">DNA integration</keyword>
<dbReference type="Gene3D" id="1.10.443.10">
    <property type="entry name" value="Intergrase catalytic core"/>
    <property type="match status" value="1"/>
</dbReference>
<protein>
    <submittedName>
        <fullName evidence="6">Site-specific integrase</fullName>
    </submittedName>
</protein>
<dbReference type="InterPro" id="IPR050090">
    <property type="entry name" value="Tyrosine_recombinase_XerCD"/>
</dbReference>
<evidence type="ECO:0000256" key="1">
    <source>
        <dbReference type="ARBA" id="ARBA00008857"/>
    </source>
</evidence>
<dbReference type="AlphaFoldDB" id="A0AAX1XI25"/>
<sequence length="356" mass="40842">MATKAIEPVNTQRGTRYKARVRVTSHGKTLRECCKTFDTYPEAEKWAQRTAKLADKEGVKGLQKAKKNKRILIGDVIHMTLTEEPTASNLNRSKRANLKMLLSYPIAKVPVENLSAKVLFEHCKIRCETVKPQTVSHDISNLCTALKDAITFYGISCDCTVFNDARSSLQRHRFIARSDERIRRPTLEELQQIEGALKAKENDSTRILPLSDIVEFAMDTALRRGEIVKMQKRDYCKKTKTLVIRDRKGPRKSQRHTTKISLSEKALKILEKHSDKKDDDFIFDYKADAISRAWRKLTKDLKIEDLRFHDLRAEAASRLFESGLRAPEVAQITGHRCIEILNRHYLRLNLVAPTAD</sequence>
<dbReference type="InterPro" id="IPR002104">
    <property type="entry name" value="Integrase_catalytic"/>
</dbReference>
<evidence type="ECO:0000313" key="6">
    <source>
        <dbReference type="EMBL" id="RPB35156.1"/>
    </source>
</evidence>
<gene>
    <name evidence="6" type="ORF">CYQ91_20175</name>
</gene>
<dbReference type="InterPro" id="IPR013762">
    <property type="entry name" value="Integrase-like_cat_sf"/>
</dbReference>
<evidence type="ECO:0000256" key="3">
    <source>
        <dbReference type="ARBA" id="ARBA00023125"/>
    </source>
</evidence>
<dbReference type="GO" id="GO:0003677">
    <property type="term" value="F:DNA binding"/>
    <property type="evidence" value="ECO:0007669"/>
    <property type="project" value="UniProtKB-KW"/>
</dbReference>
<keyword evidence="3" id="KW-0238">DNA-binding</keyword>
<evidence type="ECO:0000313" key="7">
    <source>
        <dbReference type="Proteomes" id="UP000283878"/>
    </source>
</evidence>
<proteinExistence type="inferred from homology"/>
<evidence type="ECO:0000256" key="2">
    <source>
        <dbReference type="ARBA" id="ARBA00022908"/>
    </source>
</evidence>
<dbReference type="GO" id="GO:0006310">
    <property type="term" value="P:DNA recombination"/>
    <property type="evidence" value="ECO:0007669"/>
    <property type="project" value="UniProtKB-KW"/>
</dbReference>
<dbReference type="PANTHER" id="PTHR30349:SF41">
    <property type="entry name" value="INTEGRASE_RECOMBINASE PROTEIN MJ0367-RELATED"/>
    <property type="match status" value="1"/>
</dbReference>
<dbReference type="SUPFAM" id="SSF56349">
    <property type="entry name" value="DNA breaking-rejoining enzymes"/>
    <property type="match status" value="1"/>
</dbReference>
<dbReference type="EMBL" id="PKPZ01000021">
    <property type="protein sequence ID" value="RPB35156.1"/>
    <property type="molecule type" value="Genomic_DNA"/>
</dbReference>
<dbReference type="Proteomes" id="UP000283878">
    <property type="component" value="Unassembled WGS sequence"/>
</dbReference>
<dbReference type="PROSITE" id="PS51898">
    <property type="entry name" value="TYR_RECOMBINASE"/>
    <property type="match status" value="1"/>
</dbReference>
<evidence type="ECO:0000256" key="4">
    <source>
        <dbReference type="ARBA" id="ARBA00023172"/>
    </source>
</evidence>
<dbReference type="Pfam" id="PF00589">
    <property type="entry name" value="Phage_integrase"/>
    <property type="match status" value="1"/>
</dbReference>
<keyword evidence="4" id="KW-0233">DNA recombination</keyword>
<accession>A0AAX1XI25</accession>